<name>A0A0L1KB96_9SPHN</name>
<comment type="caution">
    <text evidence="1">The sequence shown here is derived from an EMBL/GenBank/DDBJ whole genome shotgun (WGS) entry which is preliminary data.</text>
</comment>
<reference evidence="1" key="1">
    <citation type="submission" date="2015-02" db="EMBL/GenBank/DDBJ databases">
        <authorList>
            <person name="Chooi Y.-H."/>
        </authorList>
    </citation>
    <scope>NUCLEOTIDE SEQUENCE [LARGE SCALE GENOMIC DNA]</scope>
    <source>
        <strain evidence="1">LAMA 915</strain>
    </source>
</reference>
<dbReference type="GO" id="GO:0005840">
    <property type="term" value="C:ribosome"/>
    <property type="evidence" value="ECO:0007669"/>
    <property type="project" value="UniProtKB-KW"/>
</dbReference>
<evidence type="ECO:0000313" key="1">
    <source>
        <dbReference type="EMBL" id="KNH01315.1"/>
    </source>
</evidence>
<keyword evidence="1" id="KW-0689">Ribosomal protein</keyword>
<evidence type="ECO:0000313" key="2">
    <source>
        <dbReference type="Proteomes" id="UP000037446"/>
    </source>
</evidence>
<sequence>MPHATDTFCSQSAIAWAISGSSLALAALEPKARPATKTKLSKRELAPSILPDCTKLKNVRKM</sequence>
<dbReference type="Proteomes" id="UP000037446">
    <property type="component" value="Unassembled WGS sequence"/>
</dbReference>
<dbReference type="EMBL" id="JYNE01000027">
    <property type="protein sequence ID" value="KNH01315.1"/>
    <property type="molecule type" value="Genomic_DNA"/>
</dbReference>
<gene>
    <name evidence="1" type="ORF">J121_2334</name>
</gene>
<keyword evidence="1" id="KW-0687">Ribonucleoprotein</keyword>
<accession>A0A0L1KB96</accession>
<protein>
    <submittedName>
        <fullName evidence="1">LSU ribosomal protein L17p</fullName>
    </submittedName>
</protein>
<organism evidence="1 2">
    <name type="scientific">Qipengyuania citrea LAMA 915</name>
    <dbReference type="NCBI Taxonomy" id="1306953"/>
    <lineage>
        <taxon>Bacteria</taxon>
        <taxon>Pseudomonadati</taxon>
        <taxon>Pseudomonadota</taxon>
        <taxon>Alphaproteobacteria</taxon>
        <taxon>Sphingomonadales</taxon>
        <taxon>Erythrobacteraceae</taxon>
        <taxon>Qipengyuania</taxon>
    </lineage>
</organism>
<dbReference type="AlphaFoldDB" id="A0A0L1KB96"/>
<proteinExistence type="predicted"/>